<proteinExistence type="predicted"/>
<dbReference type="Proteomes" id="UP000319836">
    <property type="component" value="Unassembled WGS sequence"/>
</dbReference>
<name>A0A538U9M8_UNCEI</name>
<reference evidence="2 3" key="1">
    <citation type="journal article" date="2019" name="Nat. Microbiol.">
        <title>Mediterranean grassland soil C-N compound turnover is dependent on rainfall and depth, and is mediated by genomically divergent microorganisms.</title>
        <authorList>
            <person name="Diamond S."/>
            <person name="Andeer P.F."/>
            <person name="Li Z."/>
            <person name="Crits-Christoph A."/>
            <person name="Burstein D."/>
            <person name="Anantharaman K."/>
            <person name="Lane K.R."/>
            <person name="Thomas B.C."/>
            <person name="Pan C."/>
            <person name="Northen T.R."/>
            <person name="Banfield J.F."/>
        </authorList>
    </citation>
    <scope>NUCLEOTIDE SEQUENCE [LARGE SCALE GENOMIC DNA]</scope>
    <source>
        <strain evidence="2">WS_10</strain>
    </source>
</reference>
<organism evidence="2 3">
    <name type="scientific">Eiseniibacteriota bacterium</name>
    <dbReference type="NCBI Taxonomy" id="2212470"/>
    <lineage>
        <taxon>Bacteria</taxon>
        <taxon>Candidatus Eiseniibacteriota</taxon>
    </lineage>
</organism>
<keyword evidence="1" id="KW-0472">Membrane</keyword>
<protein>
    <submittedName>
        <fullName evidence="2">DUF4403 family protein</fullName>
    </submittedName>
</protein>
<accession>A0A538U9M8</accession>
<dbReference type="InterPro" id="IPR025515">
    <property type="entry name" value="DUF4403"/>
</dbReference>
<dbReference type="Pfam" id="PF14356">
    <property type="entry name" value="DUF4403"/>
    <property type="match status" value="1"/>
</dbReference>
<evidence type="ECO:0000313" key="2">
    <source>
        <dbReference type="EMBL" id="TMQ72550.1"/>
    </source>
</evidence>
<dbReference type="AlphaFoldDB" id="A0A538U9M8"/>
<gene>
    <name evidence="2" type="ORF">E6K80_02505</name>
</gene>
<sequence>MDRRSVVILVGLILIVAAGIYVWFRTSSPLVLDAPPPPVAPDSVNVLPAVSASVIEALVTYNLSTAVDSLEAGVPRTYGDIEQRLPVASNTRASFAFAVRRSPFRVRVTGQTLALSADVAYRGRIWYKPPIGPELSAGCGVGNDPPPRVRASLVSTGRLTPRWQLRTRTRVLRLQPYSDDARDRCQLTLLRIDVTDRVMDATQVMLEHNLEKFDQAVSRWPVRPRFVRLWEKLQHPIRLTEGLYLEINPYAAQLGSVGAVGDTVTARLRMLASPRIVTGLRSGPVSPLPPLETGRRVGRGAHVVIEASLSYPVATDLLRRGLVGRSIVTGGHRIRIRDVKLSGIGGGRVALGVTLAGRVRGNLYFTGTPNLDPVHHQVDVPDLDYDVGTTQMLVESFAWLKGMDIRDFLRDRARLPDTAVVGKLKRLAENGINRTLAPGVTLSGRIHDAHGSGVLATTQEIQLRAVADAEFRLAIDRGPTLPRPPQMAEVGGK</sequence>
<evidence type="ECO:0000256" key="1">
    <source>
        <dbReference type="SAM" id="Phobius"/>
    </source>
</evidence>
<evidence type="ECO:0000313" key="3">
    <source>
        <dbReference type="Proteomes" id="UP000319836"/>
    </source>
</evidence>
<comment type="caution">
    <text evidence="2">The sequence shown here is derived from an EMBL/GenBank/DDBJ whole genome shotgun (WGS) entry which is preliminary data.</text>
</comment>
<keyword evidence="1" id="KW-0812">Transmembrane</keyword>
<feature type="transmembrane region" description="Helical" evidence="1">
    <location>
        <begin position="7"/>
        <end position="24"/>
    </location>
</feature>
<keyword evidence="1" id="KW-1133">Transmembrane helix</keyword>
<dbReference type="EMBL" id="VBPA01000053">
    <property type="protein sequence ID" value="TMQ72550.1"/>
    <property type="molecule type" value="Genomic_DNA"/>
</dbReference>